<protein>
    <recommendedName>
        <fullName evidence="3">Lipoprotein</fullName>
    </recommendedName>
</protein>
<name>A0ABW2IEH7_9BURK</name>
<gene>
    <name evidence="1" type="ORF">ACFQPC_14810</name>
</gene>
<evidence type="ECO:0000313" key="2">
    <source>
        <dbReference type="Proteomes" id="UP001596542"/>
    </source>
</evidence>
<evidence type="ECO:0000313" key="1">
    <source>
        <dbReference type="EMBL" id="MFC7289316.1"/>
    </source>
</evidence>
<dbReference type="Proteomes" id="UP001596542">
    <property type="component" value="Unassembled WGS sequence"/>
</dbReference>
<dbReference type="EMBL" id="JBHTBU010000002">
    <property type="protein sequence ID" value="MFC7289316.1"/>
    <property type="molecule type" value="Genomic_DNA"/>
</dbReference>
<organism evidence="1 2">
    <name type="scientific">Herminiimonas glaciei</name>
    <dbReference type="NCBI Taxonomy" id="523788"/>
    <lineage>
        <taxon>Bacteria</taxon>
        <taxon>Pseudomonadati</taxon>
        <taxon>Pseudomonadota</taxon>
        <taxon>Betaproteobacteria</taxon>
        <taxon>Burkholderiales</taxon>
        <taxon>Oxalobacteraceae</taxon>
        <taxon>Herminiimonas</taxon>
    </lineage>
</organism>
<dbReference type="PROSITE" id="PS51257">
    <property type="entry name" value="PROKAR_LIPOPROTEIN"/>
    <property type="match status" value="1"/>
</dbReference>
<proteinExistence type="predicted"/>
<sequence length="115" mass="12931">MKNIKILLSIIIATTMIGCSESQSSDKQAQAQVTFQTVIRQGATFCSDMRSMQKIQVMERINNPYVQMPRDCEIAPQPIPVQTQGEDPMGFVVVFNEGGRALIQRKDLETIQVRN</sequence>
<evidence type="ECO:0008006" key="3">
    <source>
        <dbReference type="Google" id="ProtNLM"/>
    </source>
</evidence>
<dbReference type="RefSeq" id="WP_382272634.1">
    <property type="nucleotide sequence ID" value="NZ_JBHTBU010000002.1"/>
</dbReference>
<keyword evidence="2" id="KW-1185">Reference proteome</keyword>
<reference evidence="2" key="1">
    <citation type="journal article" date="2019" name="Int. J. Syst. Evol. Microbiol.">
        <title>The Global Catalogue of Microorganisms (GCM) 10K type strain sequencing project: providing services to taxonomists for standard genome sequencing and annotation.</title>
        <authorList>
            <consortium name="The Broad Institute Genomics Platform"/>
            <consortium name="The Broad Institute Genome Sequencing Center for Infectious Disease"/>
            <person name="Wu L."/>
            <person name="Ma J."/>
        </authorList>
    </citation>
    <scope>NUCLEOTIDE SEQUENCE [LARGE SCALE GENOMIC DNA]</scope>
    <source>
        <strain evidence="2">KACC 12508</strain>
    </source>
</reference>
<comment type="caution">
    <text evidence="1">The sequence shown here is derived from an EMBL/GenBank/DDBJ whole genome shotgun (WGS) entry which is preliminary data.</text>
</comment>
<accession>A0ABW2IEH7</accession>